<dbReference type="InterPro" id="IPR043128">
    <property type="entry name" value="Rev_trsase/Diguanyl_cyclase"/>
</dbReference>
<dbReference type="Gene3D" id="1.20.120.50">
    <property type="entry name" value="Hemerythrin-like"/>
    <property type="match status" value="1"/>
</dbReference>
<dbReference type="SMART" id="SM00267">
    <property type="entry name" value="GGDEF"/>
    <property type="match status" value="1"/>
</dbReference>
<name>A0A1J5T5S4_9ZZZZ</name>
<dbReference type="CDD" id="cd12107">
    <property type="entry name" value="Hemerythrin"/>
    <property type="match status" value="1"/>
</dbReference>
<evidence type="ECO:0000259" key="4">
    <source>
        <dbReference type="PROSITE" id="PS50887"/>
    </source>
</evidence>
<dbReference type="Pfam" id="PF00990">
    <property type="entry name" value="GGDEF"/>
    <property type="match status" value="1"/>
</dbReference>
<dbReference type="InterPro" id="IPR029787">
    <property type="entry name" value="Nucleotide_cyclase"/>
</dbReference>
<gene>
    <name evidence="5" type="primary">yegE_5</name>
    <name evidence="5" type="ORF">GALL_29350</name>
</gene>
<comment type="caution">
    <text evidence="5">The sequence shown here is derived from an EMBL/GenBank/DDBJ whole genome shotgun (WGS) entry which is preliminary data.</text>
</comment>
<dbReference type="NCBIfam" id="TIGR02481">
    <property type="entry name" value="hemeryth_dom"/>
    <property type="match status" value="1"/>
</dbReference>
<dbReference type="EMBL" id="MLJW01000007">
    <property type="protein sequence ID" value="OIR16215.1"/>
    <property type="molecule type" value="Genomic_DNA"/>
</dbReference>
<dbReference type="InterPro" id="IPR012827">
    <property type="entry name" value="Hemerythrin_metal-bd"/>
</dbReference>
<dbReference type="InterPro" id="IPR000160">
    <property type="entry name" value="GGDEF_dom"/>
</dbReference>
<feature type="domain" description="GGDEF" evidence="4">
    <location>
        <begin position="57"/>
        <end position="191"/>
    </location>
</feature>
<comment type="similarity">
    <text evidence="1">Belongs to the hemerythrin family.</text>
</comment>
<dbReference type="Gene3D" id="3.30.70.270">
    <property type="match status" value="1"/>
</dbReference>
<protein>
    <submittedName>
        <fullName evidence="5">Putative diguanylate cyclase YegE</fullName>
        <ecNumber evidence="5">2.7.7.65</ecNumber>
    </submittedName>
</protein>
<dbReference type="InterPro" id="IPR052163">
    <property type="entry name" value="DGC-Regulatory_Protein"/>
</dbReference>
<dbReference type="InterPro" id="IPR012312">
    <property type="entry name" value="Hemerythrin-like"/>
</dbReference>
<dbReference type="Pfam" id="PF01814">
    <property type="entry name" value="Hemerythrin"/>
    <property type="match status" value="1"/>
</dbReference>
<dbReference type="PANTHER" id="PTHR46663">
    <property type="entry name" value="DIGUANYLATE CYCLASE DGCT-RELATED"/>
    <property type="match status" value="1"/>
</dbReference>
<dbReference type="PANTHER" id="PTHR46663:SF3">
    <property type="entry name" value="SLL0267 PROTEIN"/>
    <property type="match status" value="1"/>
</dbReference>
<reference evidence="5" key="1">
    <citation type="submission" date="2016-10" db="EMBL/GenBank/DDBJ databases">
        <title>Sequence of Gallionella enrichment culture.</title>
        <authorList>
            <person name="Poehlein A."/>
            <person name="Muehling M."/>
            <person name="Daniel R."/>
        </authorList>
    </citation>
    <scope>NUCLEOTIDE SEQUENCE</scope>
</reference>
<dbReference type="GO" id="GO:0052621">
    <property type="term" value="F:diguanylate cyclase activity"/>
    <property type="evidence" value="ECO:0007669"/>
    <property type="project" value="UniProtKB-EC"/>
</dbReference>
<dbReference type="InterPro" id="IPR035938">
    <property type="entry name" value="Hemerythrin-like_sf"/>
</dbReference>
<sequence>MVEKKVPHTASASEGNVHLHNHFGHLAFHDPLTGLPNRDLFVERMNRELARVRRYESGFALIMLDLDEFEAVNDANGHDAGDLVLCDVANHLASAVRDVDTVARTGGDEFAILLDGVTSKKEAEIVALKIIKSMSAPIRLGNGTQIKIGASAGIVLSPQDGYLAEQLMQCANQAMNVAKNNGKGLIGFSRNLQTAPKASQPSPPPPGSMILGISILDEQHKAMSNFIQGIIESLKNGDHSTKLLKRVELLVELCRIHFKTEEDMMQLYDIEGLDEHRTEHQVKLKNLRSIFGNLNFNEKELAKLTHDANEWLCEHIREQDTELVAQLKKKGVF</sequence>
<evidence type="ECO:0000256" key="1">
    <source>
        <dbReference type="ARBA" id="ARBA00010587"/>
    </source>
</evidence>
<dbReference type="GO" id="GO:0046872">
    <property type="term" value="F:metal ion binding"/>
    <property type="evidence" value="ECO:0007669"/>
    <property type="project" value="UniProtKB-KW"/>
</dbReference>
<keyword evidence="5" id="KW-0548">Nucleotidyltransferase</keyword>
<keyword evidence="3" id="KW-0408">Iron</keyword>
<keyword evidence="5" id="KW-0808">Transferase</keyword>
<proteinExistence type="inferred from homology"/>
<dbReference type="AlphaFoldDB" id="A0A1J5T5S4"/>
<dbReference type="SUPFAM" id="SSF55073">
    <property type="entry name" value="Nucleotide cyclase"/>
    <property type="match status" value="1"/>
</dbReference>
<evidence type="ECO:0000256" key="2">
    <source>
        <dbReference type="ARBA" id="ARBA00022723"/>
    </source>
</evidence>
<evidence type="ECO:0000313" key="5">
    <source>
        <dbReference type="EMBL" id="OIR16215.1"/>
    </source>
</evidence>
<dbReference type="NCBIfam" id="TIGR00254">
    <property type="entry name" value="GGDEF"/>
    <property type="match status" value="1"/>
</dbReference>
<dbReference type="PROSITE" id="PS50887">
    <property type="entry name" value="GGDEF"/>
    <property type="match status" value="1"/>
</dbReference>
<dbReference type="CDD" id="cd01949">
    <property type="entry name" value="GGDEF"/>
    <property type="match status" value="1"/>
</dbReference>
<evidence type="ECO:0000256" key="3">
    <source>
        <dbReference type="ARBA" id="ARBA00023004"/>
    </source>
</evidence>
<dbReference type="SUPFAM" id="SSF47188">
    <property type="entry name" value="Hemerythrin-like"/>
    <property type="match status" value="1"/>
</dbReference>
<keyword evidence="2" id="KW-0479">Metal-binding</keyword>
<dbReference type="EC" id="2.7.7.65" evidence="5"/>
<organism evidence="5">
    <name type="scientific">mine drainage metagenome</name>
    <dbReference type="NCBI Taxonomy" id="410659"/>
    <lineage>
        <taxon>unclassified sequences</taxon>
        <taxon>metagenomes</taxon>
        <taxon>ecological metagenomes</taxon>
    </lineage>
</organism>
<accession>A0A1J5T5S4</accession>